<reference evidence="1 2" key="1">
    <citation type="submission" date="2024-09" db="EMBL/GenBank/DDBJ databases">
        <authorList>
            <person name="Sun Q."/>
            <person name="Mori K."/>
        </authorList>
    </citation>
    <scope>NUCLEOTIDE SEQUENCE [LARGE SCALE GENOMIC DNA]</scope>
    <source>
        <strain evidence="1 2">NCAIM B.02610</strain>
    </source>
</reference>
<evidence type="ECO:0008006" key="3">
    <source>
        <dbReference type="Google" id="ProtNLM"/>
    </source>
</evidence>
<dbReference type="RefSeq" id="WP_335961532.1">
    <property type="nucleotide sequence ID" value="NZ_JAXBLX010000018.1"/>
</dbReference>
<proteinExistence type="predicted"/>
<name>A0ABV6KB43_9BACI</name>
<dbReference type="PROSITE" id="PS51257">
    <property type="entry name" value="PROKAR_LIPOPROTEIN"/>
    <property type="match status" value="1"/>
</dbReference>
<evidence type="ECO:0000313" key="1">
    <source>
        <dbReference type="EMBL" id="MFC0470528.1"/>
    </source>
</evidence>
<accession>A0ABV6KB43</accession>
<comment type="caution">
    <text evidence="1">The sequence shown here is derived from an EMBL/GenBank/DDBJ whole genome shotgun (WGS) entry which is preliminary data.</text>
</comment>
<keyword evidence="2" id="KW-1185">Reference proteome</keyword>
<organism evidence="1 2">
    <name type="scientific">Halalkalibacter kiskunsagensis</name>
    <dbReference type="NCBI Taxonomy" id="1548599"/>
    <lineage>
        <taxon>Bacteria</taxon>
        <taxon>Bacillati</taxon>
        <taxon>Bacillota</taxon>
        <taxon>Bacilli</taxon>
        <taxon>Bacillales</taxon>
        <taxon>Bacillaceae</taxon>
        <taxon>Halalkalibacter</taxon>
    </lineage>
</organism>
<evidence type="ECO:0000313" key="2">
    <source>
        <dbReference type="Proteomes" id="UP001589838"/>
    </source>
</evidence>
<dbReference type="Gene3D" id="3.10.450.50">
    <property type="match status" value="1"/>
</dbReference>
<dbReference type="SUPFAM" id="SSF54427">
    <property type="entry name" value="NTF2-like"/>
    <property type="match status" value="1"/>
</dbReference>
<dbReference type="EMBL" id="JBHLUX010000023">
    <property type="protein sequence ID" value="MFC0470528.1"/>
    <property type="molecule type" value="Genomic_DNA"/>
</dbReference>
<sequence length="147" mass="17011">MIFQLKIVLIGLIFSILAGCSGEIEINNEQAFQEVKQVLEDNLKYLEAKDLEGYLNTLVESSRDDTSQEAEHFFQDFDISYELVNTELVKEKEDTIVLEAEQMARVIFTDGDEAFRNHITWNSHTFKKEDGEWKIAASRILDILFID</sequence>
<gene>
    <name evidence="1" type="ORF">ACFFHM_08480</name>
</gene>
<dbReference type="Proteomes" id="UP001589838">
    <property type="component" value="Unassembled WGS sequence"/>
</dbReference>
<protein>
    <recommendedName>
        <fullName evidence="3">DUF4440 domain-containing protein</fullName>
    </recommendedName>
</protein>
<dbReference type="InterPro" id="IPR032710">
    <property type="entry name" value="NTF2-like_dom_sf"/>
</dbReference>